<dbReference type="EMBL" id="GBRH01170560">
    <property type="protein sequence ID" value="JAE27336.1"/>
    <property type="molecule type" value="Transcribed_RNA"/>
</dbReference>
<proteinExistence type="predicted"/>
<reference evidence="1" key="1">
    <citation type="submission" date="2014-09" db="EMBL/GenBank/DDBJ databases">
        <authorList>
            <person name="Magalhaes I.L.F."/>
            <person name="Oliveira U."/>
            <person name="Santos F.R."/>
            <person name="Vidigal T.H.D.A."/>
            <person name="Brescovit A.D."/>
            <person name="Santos A.J."/>
        </authorList>
    </citation>
    <scope>NUCLEOTIDE SEQUENCE</scope>
    <source>
        <tissue evidence="1">Shoot tissue taken approximately 20 cm above the soil surface</tissue>
    </source>
</reference>
<protein>
    <submittedName>
        <fullName evidence="1">Uncharacterized protein</fullName>
    </submittedName>
</protein>
<organism evidence="1">
    <name type="scientific">Arundo donax</name>
    <name type="common">Giant reed</name>
    <name type="synonym">Donax arundinaceus</name>
    <dbReference type="NCBI Taxonomy" id="35708"/>
    <lineage>
        <taxon>Eukaryota</taxon>
        <taxon>Viridiplantae</taxon>
        <taxon>Streptophyta</taxon>
        <taxon>Embryophyta</taxon>
        <taxon>Tracheophyta</taxon>
        <taxon>Spermatophyta</taxon>
        <taxon>Magnoliopsida</taxon>
        <taxon>Liliopsida</taxon>
        <taxon>Poales</taxon>
        <taxon>Poaceae</taxon>
        <taxon>PACMAD clade</taxon>
        <taxon>Arundinoideae</taxon>
        <taxon>Arundineae</taxon>
        <taxon>Arundo</taxon>
    </lineage>
</organism>
<evidence type="ECO:0000313" key="1">
    <source>
        <dbReference type="EMBL" id="JAE27336.1"/>
    </source>
</evidence>
<accession>A0A0A9GXL5</accession>
<sequence length="74" mass="8507">MVAVSCCVIVIFYQFHMHVFWLGLYYSVHIMHESEIAGIASHIRSRIPPAKAAQLRDKIGSYHILLQFCIIGYL</sequence>
<reference evidence="1" key="2">
    <citation type="journal article" date="2015" name="Data Brief">
        <title>Shoot transcriptome of the giant reed, Arundo donax.</title>
        <authorList>
            <person name="Barrero R.A."/>
            <person name="Guerrero F.D."/>
            <person name="Moolhuijzen P."/>
            <person name="Goolsby J.A."/>
            <person name="Tidwell J."/>
            <person name="Bellgard S.E."/>
            <person name="Bellgard M.I."/>
        </authorList>
    </citation>
    <scope>NUCLEOTIDE SEQUENCE</scope>
    <source>
        <tissue evidence="1">Shoot tissue taken approximately 20 cm above the soil surface</tissue>
    </source>
</reference>
<name>A0A0A9GXL5_ARUDO</name>
<dbReference type="AlphaFoldDB" id="A0A0A9GXL5"/>